<feature type="compositionally biased region" description="Polar residues" evidence="1">
    <location>
        <begin position="150"/>
        <end position="171"/>
    </location>
</feature>
<feature type="compositionally biased region" description="Basic and acidic residues" evidence="1">
    <location>
        <begin position="1"/>
        <end position="15"/>
    </location>
</feature>
<accession>A0A8K1GUW2</accession>
<evidence type="ECO:0000313" key="2">
    <source>
        <dbReference type="EMBL" id="TRZ25227.1"/>
    </source>
</evidence>
<dbReference type="Proteomes" id="UP000796761">
    <property type="component" value="Unassembled WGS sequence"/>
</dbReference>
<evidence type="ECO:0000256" key="1">
    <source>
        <dbReference type="SAM" id="MobiDB-lite"/>
    </source>
</evidence>
<protein>
    <submittedName>
        <fullName evidence="2">Uncharacterized protein</fullName>
    </submittedName>
</protein>
<sequence length="171" mass="20002">MSRERSQREGAREEECSQMEDPTGRVRNEWEQVQTVEEISRWGAGGCRELYKRQVRVQLREVCRGRDESGEEIYEWEGSVTIREVCQWEEDGEQHEEVWEWEKSATAQEAAQRETDIGRPQEFEWEEDERSSEVSPETDGSFLRIPKGTTPKSRCSVKTSGPKSSPRQMKI</sequence>
<comment type="caution">
    <text evidence="2">The sequence shown here is derived from an EMBL/GenBank/DDBJ whole genome shotgun (WGS) entry which is preliminary data.</text>
</comment>
<dbReference type="AlphaFoldDB" id="A0A8K1GUW2"/>
<feature type="compositionally biased region" description="Basic and acidic residues" evidence="1">
    <location>
        <begin position="111"/>
        <end position="122"/>
    </location>
</feature>
<proteinExistence type="predicted"/>
<feature type="region of interest" description="Disordered" evidence="1">
    <location>
        <begin position="1"/>
        <end position="29"/>
    </location>
</feature>
<keyword evidence="3" id="KW-1185">Reference proteome</keyword>
<gene>
    <name evidence="2" type="ORF">HGM15179_001913</name>
</gene>
<name>A0A8K1GUW2_9PASS</name>
<evidence type="ECO:0000313" key="3">
    <source>
        <dbReference type="Proteomes" id="UP000796761"/>
    </source>
</evidence>
<organism evidence="2 3">
    <name type="scientific">Zosterops borbonicus</name>
    <dbReference type="NCBI Taxonomy" id="364589"/>
    <lineage>
        <taxon>Eukaryota</taxon>
        <taxon>Metazoa</taxon>
        <taxon>Chordata</taxon>
        <taxon>Craniata</taxon>
        <taxon>Vertebrata</taxon>
        <taxon>Euteleostomi</taxon>
        <taxon>Archelosauria</taxon>
        <taxon>Archosauria</taxon>
        <taxon>Dinosauria</taxon>
        <taxon>Saurischia</taxon>
        <taxon>Theropoda</taxon>
        <taxon>Coelurosauria</taxon>
        <taxon>Aves</taxon>
        <taxon>Neognathae</taxon>
        <taxon>Neoaves</taxon>
        <taxon>Telluraves</taxon>
        <taxon>Australaves</taxon>
        <taxon>Passeriformes</taxon>
        <taxon>Sylvioidea</taxon>
        <taxon>Zosteropidae</taxon>
        <taxon>Zosterops</taxon>
    </lineage>
</organism>
<dbReference type="EMBL" id="SWJQ01000030">
    <property type="protein sequence ID" value="TRZ25227.1"/>
    <property type="molecule type" value="Genomic_DNA"/>
</dbReference>
<feature type="region of interest" description="Disordered" evidence="1">
    <location>
        <begin position="103"/>
        <end position="171"/>
    </location>
</feature>
<reference evidence="2" key="1">
    <citation type="submission" date="2019-04" db="EMBL/GenBank/DDBJ databases">
        <title>Genome assembly of Zosterops borbonicus 15179.</title>
        <authorList>
            <person name="Leroy T."/>
            <person name="Anselmetti Y."/>
            <person name="Tilak M.-K."/>
            <person name="Nabholz B."/>
        </authorList>
    </citation>
    <scope>NUCLEOTIDE SEQUENCE</scope>
    <source>
        <strain evidence="2">HGM_15179</strain>
        <tissue evidence="2">Muscle</tissue>
    </source>
</reference>